<evidence type="ECO:0000256" key="1">
    <source>
        <dbReference type="PIRSR" id="PIRSR620019-1"/>
    </source>
</evidence>
<dbReference type="NCBIfam" id="TIGR03570">
    <property type="entry name" value="NeuD_NnaD"/>
    <property type="match status" value="1"/>
</dbReference>
<evidence type="ECO:0000313" key="4">
    <source>
        <dbReference type="Proteomes" id="UP000187608"/>
    </source>
</evidence>
<dbReference type="InterPro" id="IPR011004">
    <property type="entry name" value="Trimer_LpxA-like_sf"/>
</dbReference>
<dbReference type="CDD" id="cd03360">
    <property type="entry name" value="LbH_AT_putative"/>
    <property type="match status" value="1"/>
</dbReference>
<keyword evidence="3" id="KW-0808">Transferase</keyword>
<dbReference type="InterPro" id="IPR020019">
    <property type="entry name" value="AcTrfase_PglD-like"/>
</dbReference>
<dbReference type="STRING" id="570947.SAMN05421687_11425"/>
<dbReference type="AlphaFoldDB" id="A0A1N7KMY2"/>
<keyword evidence="3" id="KW-0012">Acyltransferase</keyword>
<gene>
    <name evidence="3" type="ORF">SAMN05421687_11425</name>
</gene>
<sequence length="222" mass="23839">MKKLFIIGSGGFSKQVIEMVERINEQEETYAFQGLIDDNHSLLGKRVLGYTVVGSTKYLSRLSEEDDIHAIIAIADGTYREDICNKLPKVNWVNLIHPEATLSKYASLGEGIVIGARVIINPDCVIGDQCHINIGSTLGHDVTLSEFVTVMPGVNLSGNVMVGKNSMIGTGASIIQGKTIQDNAVIGAGAVVVWNVEENGVYAGVPAKRIRDSSIVDLGDKL</sequence>
<protein>
    <submittedName>
        <fullName evidence="3">Sugar O-acyltransferase, sialic acid O-acetyltransferase NeuD family</fullName>
    </submittedName>
</protein>
<feature type="active site" description="Proton acceptor" evidence="1">
    <location>
        <position position="140"/>
    </location>
</feature>
<accession>A0A1N7KMY2</accession>
<organism evidence="3 4">
    <name type="scientific">Salimicrobium flavidum</name>
    <dbReference type="NCBI Taxonomy" id="570947"/>
    <lineage>
        <taxon>Bacteria</taxon>
        <taxon>Bacillati</taxon>
        <taxon>Bacillota</taxon>
        <taxon>Bacilli</taxon>
        <taxon>Bacillales</taxon>
        <taxon>Bacillaceae</taxon>
        <taxon>Salimicrobium</taxon>
    </lineage>
</organism>
<dbReference type="PANTHER" id="PTHR43300">
    <property type="entry name" value="ACETYLTRANSFERASE"/>
    <property type="match status" value="1"/>
</dbReference>
<reference evidence="4" key="1">
    <citation type="submission" date="2017-01" db="EMBL/GenBank/DDBJ databases">
        <authorList>
            <person name="Varghese N."/>
            <person name="Submissions S."/>
        </authorList>
    </citation>
    <scope>NUCLEOTIDE SEQUENCE [LARGE SCALE GENOMIC DNA]</scope>
    <source>
        <strain evidence="4">DSM 23127</strain>
    </source>
</reference>
<proteinExistence type="predicted"/>
<dbReference type="RefSeq" id="WP_076560597.1">
    <property type="nucleotide sequence ID" value="NZ_FTOC01000014.1"/>
</dbReference>
<dbReference type="Gene3D" id="3.40.50.20">
    <property type="match status" value="1"/>
</dbReference>
<feature type="site" description="Increases basicity of active site His" evidence="1">
    <location>
        <position position="141"/>
    </location>
</feature>
<dbReference type="Proteomes" id="UP000187608">
    <property type="component" value="Unassembled WGS sequence"/>
</dbReference>
<keyword evidence="4" id="KW-1185">Reference proteome</keyword>
<dbReference type="InterPro" id="IPR041561">
    <property type="entry name" value="PglD_N"/>
</dbReference>
<dbReference type="Gene3D" id="2.160.10.10">
    <property type="entry name" value="Hexapeptide repeat proteins"/>
    <property type="match status" value="1"/>
</dbReference>
<name>A0A1N7KMY2_9BACI</name>
<dbReference type="EMBL" id="FTOC01000014">
    <property type="protein sequence ID" value="SIS62904.1"/>
    <property type="molecule type" value="Genomic_DNA"/>
</dbReference>
<dbReference type="OrthoDB" id="9794407at2"/>
<evidence type="ECO:0000259" key="2">
    <source>
        <dbReference type="Pfam" id="PF17836"/>
    </source>
</evidence>
<evidence type="ECO:0000313" key="3">
    <source>
        <dbReference type="EMBL" id="SIS62904.1"/>
    </source>
</evidence>
<dbReference type="GO" id="GO:0016746">
    <property type="term" value="F:acyltransferase activity"/>
    <property type="evidence" value="ECO:0007669"/>
    <property type="project" value="UniProtKB-KW"/>
</dbReference>
<dbReference type="InterPro" id="IPR050179">
    <property type="entry name" value="Trans_hexapeptide_repeat"/>
</dbReference>
<dbReference type="Pfam" id="PF17836">
    <property type="entry name" value="PglD_N"/>
    <property type="match status" value="1"/>
</dbReference>
<dbReference type="PANTHER" id="PTHR43300:SF7">
    <property type="entry name" value="UDP-N-ACETYLBACILLOSAMINE N-ACETYLTRANSFERASE"/>
    <property type="match status" value="1"/>
</dbReference>
<feature type="domain" description="PglD N-terminal" evidence="2">
    <location>
        <begin position="3"/>
        <end position="87"/>
    </location>
</feature>
<dbReference type="SUPFAM" id="SSF51161">
    <property type="entry name" value="Trimeric LpxA-like enzymes"/>
    <property type="match status" value="1"/>
</dbReference>